<gene>
    <name evidence="2" type="ORF">TWF696_000365</name>
</gene>
<keyword evidence="3" id="KW-1185">Reference proteome</keyword>
<comment type="caution">
    <text evidence="2">The sequence shown here is derived from an EMBL/GenBank/DDBJ whole genome shotgun (WGS) entry which is preliminary data.</text>
</comment>
<evidence type="ECO:0000256" key="1">
    <source>
        <dbReference type="SAM" id="MobiDB-lite"/>
    </source>
</evidence>
<feature type="compositionally biased region" description="Basic and acidic residues" evidence="1">
    <location>
        <begin position="25"/>
        <end position="39"/>
    </location>
</feature>
<feature type="compositionally biased region" description="Acidic residues" evidence="1">
    <location>
        <begin position="139"/>
        <end position="167"/>
    </location>
</feature>
<dbReference type="AlphaFoldDB" id="A0AAV9VDI3"/>
<feature type="region of interest" description="Disordered" evidence="1">
    <location>
        <begin position="327"/>
        <end position="363"/>
    </location>
</feature>
<feature type="compositionally biased region" description="Basic and acidic residues" evidence="1">
    <location>
        <begin position="115"/>
        <end position="127"/>
    </location>
</feature>
<dbReference type="Proteomes" id="UP001375240">
    <property type="component" value="Unassembled WGS sequence"/>
</dbReference>
<reference evidence="2 3" key="1">
    <citation type="submission" date="2019-10" db="EMBL/GenBank/DDBJ databases">
        <authorList>
            <person name="Palmer J.M."/>
        </authorList>
    </citation>
    <scope>NUCLEOTIDE SEQUENCE [LARGE SCALE GENOMIC DNA]</scope>
    <source>
        <strain evidence="2 3">TWF696</strain>
    </source>
</reference>
<feature type="region of interest" description="Disordered" evidence="1">
    <location>
        <begin position="1"/>
        <end position="189"/>
    </location>
</feature>
<dbReference type="EMBL" id="JAVHNQ010000001">
    <property type="protein sequence ID" value="KAK6359201.1"/>
    <property type="molecule type" value="Genomic_DNA"/>
</dbReference>
<name>A0AAV9VDI3_9PEZI</name>
<feature type="compositionally biased region" description="Low complexity" evidence="1">
    <location>
        <begin position="92"/>
        <end position="102"/>
    </location>
</feature>
<evidence type="ECO:0000313" key="3">
    <source>
        <dbReference type="Proteomes" id="UP001375240"/>
    </source>
</evidence>
<proteinExistence type="predicted"/>
<feature type="compositionally biased region" description="Basic residues" evidence="1">
    <location>
        <begin position="40"/>
        <end position="49"/>
    </location>
</feature>
<sequence>MGDNGGYYTSHRGYDPGNRGYYGAGDRHYDTGKEHSDPRKPRRHSRRSHHYDSDSSDISPSDNSHTPSYTHSSGSSRSYYQPSDPHRRSSSARRQYASDQRAGLTRASQPQQQDSIKRSKTVSDSDNRKKRRSRGFQDSDSDSSDDSDSGSDSGSDENYSDDDDDSSDKETKGDMSVASSSYHKRKKTRLEKKVDEVLDALGLLHIKHSPSKRQLSSPDPEKYAQQKQALQAAVTAAAIEAWRSHSRPGGFNAQKVVRVIVAAIAAGGVDILMDNHPGHEKMRDIAEAVVGGLATSKTLGGKITHRREGGAQGKMIDGFIALAASKMVRPPKPEEVERRKKAKAKRSQSAEPSKRSSSGSRRR</sequence>
<feature type="compositionally biased region" description="Low complexity" evidence="1">
    <location>
        <begin position="56"/>
        <end position="83"/>
    </location>
</feature>
<organism evidence="2 3">
    <name type="scientific">Orbilia brochopaga</name>
    <dbReference type="NCBI Taxonomy" id="3140254"/>
    <lineage>
        <taxon>Eukaryota</taxon>
        <taxon>Fungi</taxon>
        <taxon>Dikarya</taxon>
        <taxon>Ascomycota</taxon>
        <taxon>Pezizomycotina</taxon>
        <taxon>Orbiliomycetes</taxon>
        <taxon>Orbiliales</taxon>
        <taxon>Orbiliaceae</taxon>
        <taxon>Orbilia</taxon>
    </lineage>
</organism>
<protein>
    <submittedName>
        <fullName evidence="2">Uncharacterized protein</fullName>
    </submittedName>
</protein>
<evidence type="ECO:0000313" key="2">
    <source>
        <dbReference type="EMBL" id="KAK6359201.1"/>
    </source>
</evidence>
<accession>A0AAV9VDI3</accession>